<dbReference type="EMBL" id="JMCB01000001">
    <property type="protein sequence ID" value="KFE72210.1"/>
    <property type="molecule type" value="Genomic_DNA"/>
</dbReference>
<dbReference type="PATRIC" id="fig|394096.3.peg.467"/>
<dbReference type="RefSeq" id="WP_044181261.1">
    <property type="nucleotide sequence ID" value="NZ_JMCB01000001.1"/>
</dbReference>
<keyword evidence="1" id="KW-1133">Transmembrane helix</keyword>
<name>A0A085WWZ7_9BACT</name>
<keyword evidence="3" id="KW-1185">Reference proteome</keyword>
<sequence>MKLSRVDFVPERELPERDPLPVMEEGERQPGLWLQLILSLARALVLLFMPLIALGVGFLVGRRFDSAWAMLGTVAVFFVAGGILVPGEPL</sequence>
<dbReference type="Proteomes" id="UP000028725">
    <property type="component" value="Unassembled WGS sequence"/>
</dbReference>
<keyword evidence="1" id="KW-0812">Transmembrane</keyword>
<reference evidence="2 3" key="1">
    <citation type="submission" date="2014-04" db="EMBL/GenBank/DDBJ databases">
        <title>Genome assembly of Hyalangium minutum DSM 14724.</title>
        <authorList>
            <person name="Sharma G."/>
            <person name="Subramanian S."/>
        </authorList>
    </citation>
    <scope>NUCLEOTIDE SEQUENCE [LARGE SCALE GENOMIC DNA]</scope>
    <source>
        <strain evidence="2 3">DSM 14724</strain>
    </source>
</reference>
<dbReference type="STRING" id="394096.DB31_0472"/>
<gene>
    <name evidence="2" type="ORF">DB31_0472</name>
</gene>
<protein>
    <submittedName>
        <fullName evidence="2">Uncharacterized protein</fullName>
    </submittedName>
</protein>
<keyword evidence="1" id="KW-0472">Membrane</keyword>
<feature type="transmembrane region" description="Helical" evidence="1">
    <location>
        <begin position="32"/>
        <end position="60"/>
    </location>
</feature>
<comment type="caution">
    <text evidence="2">The sequence shown here is derived from an EMBL/GenBank/DDBJ whole genome shotgun (WGS) entry which is preliminary data.</text>
</comment>
<dbReference type="AlphaFoldDB" id="A0A085WWZ7"/>
<evidence type="ECO:0000256" key="1">
    <source>
        <dbReference type="SAM" id="Phobius"/>
    </source>
</evidence>
<accession>A0A085WWZ7</accession>
<proteinExistence type="predicted"/>
<evidence type="ECO:0000313" key="2">
    <source>
        <dbReference type="EMBL" id="KFE72210.1"/>
    </source>
</evidence>
<feature type="transmembrane region" description="Helical" evidence="1">
    <location>
        <begin position="67"/>
        <end position="85"/>
    </location>
</feature>
<evidence type="ECO:0000313" key="3">
    <source>
        <dbReference type="Proteomes" id="UP000028725"/>
    </source>
</evidence>
<organism evidence="2 3">
    <name type="scientific">Hyalangium minutum</name>
    <dbReference type="NCBI Taxonomy" id="394096"/>
    <lineage>
        <taxon>Bacteria</taxon>
        <taxon>Pseudomonadati</taxon>
        <taxon>Myxococcota</taxon>
        <taxon>Myxococcia</taxon>
        <taxon>Myxococcales</taxon>
        <taxon>Cystobacterineae</taxon>
        <taxon>Archangiaceae</taxon>
        <taxon>Hyalangium</taxon>
    </lineage>
</organism>